<evidence type="ECO:0000313" key="5">
    <source>
        <dbReference type="EMBL" id="PAD79259.1"/>
    </source>
</evidence>
<gene>
    <name evidence="5" type="ORF">CHH67_04830</name>
</gene>
<evidence type="ECO:0000256" key="3">
    <source>
        <dbReference type="ARBA" id="ARBA00023315"/>
    </source>
</evidence>
<comment type="caution">
    <text evidence="5">The sequence shown here is derived from an EMBL/GenBank/DDBJ whole genome shotgun (WGS) entry which is preliminary data.</text>
</comment>
<evidence type="ECO:0000313" key="6">
    <source>
        <dbReference type="Proteomes" id="UP000215596"/>
    </source>
</evidence>
<dbReference type="AlphaFoldDB" id="A0A268F1M4"/>
<accession>A0A268F1M4</accession>
<dbReference type="PANTHER" id="PTHR42681:SF1">
    <property type="entry name" value="MALONYL-COA-ACYL CARRIER PROTEIN TRANSACYLASE, MITOCHONDRIAL"/>
    <property type="match status" value="1"/>
</dbReference>
<dbReference type="EMBL" id="NPBY01000013">
    <property type="protein sequence ID" value="PAD79259.1"/>
    <property type="molecule type" value="Genomic_DNA"/>
</dbReference>
<dbReference type="InterPro" id="IPR001227">
    <property type="entry name" value="Ac_transferase_dom_sf"/>
</dbReference>
<evidence type="ECO:0000256" key="4">
    <source>
        <dbReference type="ARBA" id="ARBA00048462"/>
    </source>
</evidence>
<dbReference type="RefSeq" id="WP_095263855.1">
    <property type="nucleotide sequence ID" value="NZ_NPBY01000013.1"/>
</dbReference>
<comment type="catalytic activity">
    <reaction evidence="4">
        <text>holo-[ACP] + malonyl-CoA = malonyl-[ACP] + CoA</text>
        <dbReference type="Rhea" id="RHEA:41792"/>
        <dbReference type="Rhea" id="RHEA-COMP:9623"/>
        <dbReference type="Rhea" id="RHEA-COMP:9685"/>
        <dbReference type="ChEBI" id="CHEBI:57287"/>
        <dbReference type="ChEBI" id="CHEBI:57384"/>
        <dbReference type="ChEBI" id="CHEBI:64479"/>
        <dbReference type="ChEBI" id="CHEBI:78449"/>
        <dbReference type="EC" id="2.3.1.39"/>
    </reaction>
</comment>
<dbReference type="PANTHER" id="PTHR42681">
    <property type="entry name" value="MALONYL-COA-ACYL CARRIER PROTEIN TRANSACYLASE, MITOCHONDRIAL"/>
    <property type="match status" value="1"/>
</dbReference>
<organism evidence="5 6">
    <name type="scientific">Paenibacillus campinasensis</name>
    <dbReference type="NCBI Taxonomy" id="66347"/>
    <lineage>
        <taxon>Bacteria</taxon>
        <taxon>Bacillati</taxon>
        <taxon>Bacillota</taxon>
        <taxon>Bacilli</taxon>
        <taxon>Bacillales</taxon>
        <taxon>Paenibacillaceae</taxon>
        <taxon>Paenibacillus</taxon>
    </lineage>
</organism>
<evidence type="ECO:0000256" key="2">
    <source>
        <dbReference type="ARBA" id="ARBA00022679"/>
    </source>
</evidence>
<dbReference type="InterPro" id="IPR016035">
    <property type="entry name" value="Acyl_Trfase/lysoPLipase"/>
</dbReference>
<dbReference type="Gene3D" id="3.40.366.10">
    <property type="entry name" value="Malonyl-Coenzyme A Acyl Carrier Protein, domain 2"/>
    <property type="match status" value="2"/>
</dbReference>
<evidence type="ECO:0000256" key="1">
    <source>
        <dbReference type="ARBA" id="ARBA00013258"/>
    </source>
</evidence>
<proteinExistence type="predicted"/>
<dbReference type="EC" id="2.3.1.39" evidence="1"/>
<dbReference type="GO" id="GO:0004314">
    <property type="term" value="F:[acyl-carrier-protein] S-malonyltransferase activity"/>
    <property type="evidence" value="ECO:0007669"/>
    <property type="project" value="UniProtKB-EC"/>
</dbReference>
<dbReference type="Proteomes" id="UP000215596">
    <property type="component" value="Unassembled WGS sequence"/>
</dbReference>
<dbReference type="OrthoDB" id="9805460at2"/>
<protein>
    <recommendedName>
        <fullName evidence="1">[acyl-carrier-protein] S-malonyltransferase</fullName>
        <ecNumber evidence="1">2.3.1.39</ecNumber>
    </recommendedName>
</protein>
<sequence length="144" mass="16474">MKKTAFVFPGQSSQRIGMLTDLYRESERVRHTFEEASDAVGLDIARICLEGHHGSLQDISIRPYTAFSIIDNLLLQLQHSVKWHHTIDYIQRQHIHTFIELGSGQILSRLLRQHSKSIEIYNYETAADRNRLASSLSQLAEVSA</sequence>
<keyword evidence="2" id="KW-0808">Transferase</keyword>
<dbReference type="SUPFAM" id="SSF52151">
    <property type="entry name" value="FabD/lysophospholipase-like"/>
    <property type="match status" value="2"/>
</dbReference>
<keyword evidence="3" id="KW-0012">Acyltransferase</keyword>
<name>A0A268F1M4_9BACL</name>
<dbReference type="GO" id="GO:0006633">
    <property type="term" value="P:fatty acid biosynthetic process"/>
    <property type="evidence" value="ECO:0007669"/>
    <property type="project" value="TreeGrafter"/>
</dbReference>
<dbReference type="InterPro" id="IPR050858">
    <property type="entry name" value="Mal-CoA-ACP_Trans/PKS_FabD"/>
</dbReference>
<reference evidence="5 6" key="1">
    <citation type="submission" date="2017-07" db="EMBL/GenBank/DDBJ databases">
        <title>Isolation and whole genome analysis of endospore-forming bacteria from heroin.</title>
        <authorList>
            <person name="Kalinowski J."/>
            <person name="Ahrens B."/>
            <person name="Al-Dilaimi A."/>
            <person name="Winkler A."/>
            <person name="Wibberg D."/>
            <person name="Schleenbecker U."/>
            <person name="Ruckert C."/>
            <person name="Wolfel R."/>
            <person name="Grass G."/>
        </authorList>
    </citation>
    <scope>NUCLEOTIDE SEQUENCE [LARGE SCALE GENOMIC DNA]</scope>
    <source>
        <strain evidence="5 6">7537-G1</strain>
    </source>
</reference>